<accession>A0A9X6XUK6</accession>
<protein>
    <submittedName>
        <fullName evidence="1">Uncharacterized protein</fullName>
    </submittedName>
</protein>
<evidence type="ECO:0000313" key="2">
    <source>
        <dbReference type="Proteomes" id="UP000219922"/>
    </source>
</evidence>
<dbReference type="AlphaFoldDB" id="A0A9X6XUK6"/>
<feature type="non-terminal residue" evidence="1">
    <location>
        <position position="67"/>
    </location>
</feature>
<dbReference type="RefSeq" id="WP_205753452.1">
    <property type="nucleotide sequence ID" value="NZ_NVMX01000340.1"/>
</dbReference>
<dbReference type="EMBL" id="NVMX01000340">
    <property type="protein sequence ID" value="PDZ93887.1"/>
    <property type="molecule type" value="Genomic_DNA"/>
</dbReference>
<organism evidence="1 2">
    <name type="scientific">Bacillus cereus</name>
    <dbReference type="NCBI Taxonomy" id="1396"/>
    <lineage>
        <taxon>Bacteria</taxon>
        <taxon>Bacillati</taxon>
        <taxon>Bacillota</taxon>
        <taxon>Bacilli</taxon>
        <taxon>Bacillales</taxon>
        <taxon>Bacillaceae</taxon>
        <taxon>Bacillus</taxon>
        <taxon>Bacillus cereus group</taxon>
    </lineage>
</organism>
<gene>
    <name evidence="1" type="ORF">CON36_36810</name>
</gene>
<dbReference type="Proteomes" id="UP000219922">
    <property type="component" value="Unassembled WGS sequence"/>
</dbReference>
<proteinExistence type="predicted"/>
<sequence>MLKTISKQAKTIKRKKIIFTSHESQTKKQIPVIQMNTKKSLMKNLLISKLILESVSTENNEKIFTFK</sequence>
<evidence type="ECO:0000313" key="1">
    <source>
        <dbReference type="EMBL" id="PDZ93887.1"/>
    </source>
</evidence>
<reference evidence="1 2" key="1">
    <citation type="submission" date="2017-09" db="EMBL/GenBank/DDBJ databases">
        <title>Large-scale bioinformatics analysis of Bacillus genomes uncovers conserved roles of natural products in bacterial physiology.</title>
        <authorList>
            <consortium name="Agbiome Team Llc"/>
            <person name="Bleich R.M."/>
            <person name="Grubbs K.J."/>
            <person name="Santa Maria K.C."/>
            <person name="Allen S.E."/>
            <person name="Farag S."/>
            <person name="Shank E.A."/>
            <person name="Bowers A."/>
        </authorList>
    </citation>
    <scope>NUCLEOTIDE SEQUENCE [LARGE SCALE GENOMIC DNA]</scope>
    <source>
        <strain evidence="1 2">AFS092789</strain>
    </source>
</reference>
<name>A0A9X6XUK6_BACCE</name>
<comment type="caution">
    <text evidence="1">The sequence shown here is derived from an EMBL/GenBank/DDBJ whole genome shotgun (WGS) entry which is preliminary data.</text>
</comment>